<feature type="region of interest" description="Disordered" evidence="1">
    <location>
        <begin position="191"/>
        <end position="234"/>
    </location>
</feature>
<protein>
    <recommendedName>
        <fullName evidence="4">DUF4283 domain-containing protein</fullName>
    </recommendedName>
</protein>
<accession>A0AAV5KGF1</accession>
<proteinExistence type="predicted"/>
<reference evidence="2 3" key="1">
    <citation type="journal article" date="2021" name="Commun. Biol.">
        <title>The genome of Shorea leprosula (Dipterocarpaceae) highlights the ecological relevance of drought in aseasonal tropical rainforests.</title>
        <authorList>
            <person name="Ng K.K.S."/>
            <person name="Kobayashi M.J."/>
            <person name="Fawcett J.A."/>
            <person name="Hatakeyama M."/>
            <person name="Paape T."/>
            <person name="Ng C.H."/>
            <person name="Ang C.C."/>
            <person name="Tnah L.H."/>
            <person name="Lee C.T."/>
            <person name="Nishiyama T."/>
            <person name="Sese J."/>
            <person name="O'Brien M.J."/>
            <person name="Copetti D."/>
            <person name="Mohd Noor M.I."/>
            <person name="Ong R.C."/>
            <person name="Putra M."/>
            <person name="Sireger I.Z."/>
            <person name="Indrioko S."/>
            <person name="Kosugi Y."/>
            <person name="Izuno A."/>
            <person name="Isagi Y."/>
            <person name="Lee S.L."/>
            <person name="Shimizu K.K."/>
        </authorList>
    </citation>
    <scope>NUCLEOTIDE SEQUENCE [LARGE SCALE GENOMIC DNA]</scope>
    <source>
        <strain evidence="2">214</strain>
    </source>
</reference>
<dbReference type="EMBL" id="BPVZ01000063">
    <property type="protein sequence ID" value="GKV23685.1"/>
    <property type="molecule type" value="Genomic_DNA"/>
</dbReference>
<evidence type="ECO:0008006" key="4">
    <source>
        <dbReference type="Google" id="ProtNLM"/>
    </source>
</evidence>
<feature type="compositionally biased region" description="Basic and acidic residues" evidence="1">
    <location>
        <begin position="199"/>
        <end position="211"/>
    </location>
</feature>
<evidence type="ECO:0000313" key="2">
    <source>
        <dbReference type="EMBL" id="GKV23685.1"/>
    </source>
</evidence>
<sequence length="607" mass="68454">MEGYFSCKVRPMEGRLVLLERGDEEEMKDLVELAPEWLGQWFEDIKPWNPTIVARERFVWLRCQGVPAHAWGPESFATIGNVWGKFISTNDSTSKKKRFDIGKILISTLVMEFISKSMNIRVNDVPFFIKVMEEKATNGIFSMTSDHAFKESTDAKASNSKMWSLYSDIDGAIDESVQGGGCSRHSFKCADGKVEDDDKERKANVESKNEMVDDVESENGREREKSQLGSQGKKATARQKIFEFENVENSLISVEESIKQSDNECIAVGIGNTQGLLINTQGETAEEATKLGSRAAKKKKVGKVKSARVEREKTDDMCDKEGEKQRGDGSFVGVEIHSEEQAFWQGREECPGIETKQSKSKKAQEIEDRMPKFSLDPQNQAAEDSITDSGIENRNRCLGSEAKSGTGEQISGFAKIIRVVDRGNEDDVLRRLEAMEERDKETGVGKEGKKRGVRELVAREKVKFLIVQESKVKGVDTQLCRALWGSDNFEWVAQPSKGDANTKFFHRCVKGRRSRNDIVSIMVGSERLEEVKELKEGVARNFESLFQEEEWQRPVLNGIEFKKILAEEGSMLEAPFKEEEVKQAVWSCESSKAPGLDGFNFKFIKEM</sequence>
<feature type="compositionally biased region" description="Basic and acidic residues" evidence="1">
    <location>
        <begin position="307"/>
        <end position="327"/>
    </location>
</feature>
<keyword evidence="3" id="KW-1185">Reference proteome</keyword>
<organism evidence="2 3">
    <name type="scientific">Rubroshorea leprosula</name>
    <dbReference type="NCBI Taxonomy" id="152421"/>
    <lineage>
        <taxon>Eukaryota</taxon>
        <taxon>Viridiplantae</taxon>
        <taxon>Streptophyta</taxon>
        <taxon>Embryophyta</taxon>
        <taxon>Tracheophyta</taxon>
        <taxon>Spermatophyta</taxon>
        <taxon>Magnoliopsida</taxon>
        <taxon>eudicotyledons</taxon>
        <taxon>Gunneridae</taxon>
        <taxon>Pentapetalae</taxon>
        <taxon>rosids</taxon>
        <taxon>malvids</taxon>
        <taxon>Malvales</taxon>
        <taxon>Dipterocarpaceae</taxon>
        <taxon>Rubroshorea</taxon>
    </lineage>
</organism>
<evidence type="ECO:0000256" key="1">
    <source>
        <dbReference type="SAM" id="MobiDB-lite"/>
    </source>
</evidence>
<feature type="region of interest" description="Disordered" evidence="1">
    <location>
        <begin position="301"/>
        <end position="328"/>
    </location>
</feature>
<dbReference type="AlphaFoldDB" id="A0AAV5KGF1"/>
<name>A0AAV5KGF1_9ROSI</name>
<dbReference type="PANTHER" id="PTHR34427:SF5">
    <property type="entry name" value="DUF4283 DOMAIN-CONTAINING PROTEIN"/>
    <property type="match status" value="1"/>
</dbReference>
<comment type="caution">
    <text evidence="2">The sequence shown here is derived from an EMBL/GenBank/DDBJ whole genome shotgun (WGS) entry which is preliminary data.</text>
</comment>
<dbReference type="Proteomes" id="UP001054252">
    <property type="component" value="Unassembled WGS sequence"/>
</dbReference>
<evidence type="ECO:0000313" key="3">
    <source>
        <dbReference type="Proteomes" id="UP001054252"/>
    </source>
</evidence>
<gene>
    <name evidence="2" type="ORF">SLEP1_g33387</name>
</gene>
<dbReference type="PANTHER" id="PTHR34427">
    <property type="entry name" value="DUF4283 DOMAIN PROTEIN"/>
    <property type="match status" value="1"/>
</dbReference>